<dbReference type="EMBL" id="MTKS01000031">
    <property type="protein sequence ID" value="RWX52186.1"/>
    <property type="molecule type" value="Genomic_DNA"/>
</dbReference>
<proteinExistence type="predicted"/>
<protein>
    <recommendedName>
        <fullName evidence="5">His Kinase A (Phospho-acceptor) domain-containing protein</fullName>
    </recommendedName>
</protein>
<dbReference type="Gene3D" id="3.30.565.10">
    <property type="entry name" value="Histidine kinase-like ATPase, C-terminal domain"/>
    <property type="match status" value="1"/>
</dbReference>
<dbReference type="Gene3D" id="1.10.287.130">
    <property type="match status" value="1"/>
</dbReference>
<dbReference type="InterPro" id="IPR036890">
    <property type="entry name" value="HATPase_C_sf"/>
</dbReference>
<gene>
    <name evidence="1" type="ORF">VU00_10362</name>
    <name evidence="2" type="ORF">VU01_103110</name>
</gene>
<name>A0A444JGF9_9BACT</name>
<evidence type="ECO:0000313" key="1">
    <source>
        <dbReference type="EMBL" id="RWX50694.1"/>
    </source>
</evidence>
<evidence type="ECO:0000313" key="3">
    <source>
        <dbReference type="Proteomes" id="UP000287615"/>
    </source>
</evidence>
<comment type="caution">
    <text evidence="2">The sequence shown here is derived from an EMBL/GenBank/DDBJ whole genome shotgun (WGS) entry which is preliminary data.</text>
</comment>
<dbReference type="AlphaFoldDB" id="A0A444JGF9"/>
<dbReference type="Proteomes" id="UP000288892">
    <property type="component" value="Unassembled WGS sequence"/>
</dbReference>
<dbReference type="EMBL" id="MTKR01000036">
    <property type="protein sequence ID" value="RWX50694.1"/>
    <property type="molecule type" value="Genomic_DNA"/>
</dbReference>
<sequence>MTAGMTGEREQAIRRRQMASFGRLLADFSHEMCNHLAVIQEANGLLEDILAMEGGEGTPLFAALGEATGQIGQRVRRSAEFCQHLSGMAHRSDTPFSSFSVNELLAELAVFLERSARSRQVALLLELGQEIDPIYNEPALLQHVLYQLYAFSLDLLSNGQTLIISTAQAEAGVVISFRLVGVPELELAGMSETVQAAVVSLGTKLEHMEITGEGAVDSSGFRLLLPSLSVA</sequence>
<keyword evidence="4" id="KW-1185">Reference proteome</keyword>
<evidence type="ECO:0000313" key="2">
    <source>
        <dbReference type="EMBL" id="RWX52186.1"/>
    </source>
</evidence>
<organism evidence="2 4">
    <name type="scientific">Candidatus Electrothrix marina</name>
    <dbReference type="NCBI Taxonomy" id="1859130"/>
    <lineage>
        <taxon>Bacteria</taxon>
        <taxon>Pseudomonadati</taxon>
        <taxon>Thermodesulfobacteriota</taxon>
        <taxon>Desulfobulbia</taxon>
        <taxon>Desulfobulbales</taxon>
        <taxon>Desulfobulbaceae</taxon>
        <taxon>Candidatus Electrothrix</taxon>
    </lineage>
</organism>
<accession>A0A444JGF9</accession>
<dbReference type="Proteomes" id="UP000287615">
    <property type="component" value="Unassembled WGS sequence"/>
</dbReference>
<reference evidence="3 4" key="1">
    <citation type="submission" date="2017-01" db="EMBL/GenBank/DDBJ databases">
        <title>The cable genome- insights into the physiology and evolution of filamentous bacteria capable of sulfide oxidation via long distance electron transfer.</title>
        <authorList>
            <person name="Schreiber L."/>
            <person name="Bjerg J.T."/>
            <person name="Boggild A."/>
            <person name="Van De Vossenberg J."/>
            <person name="Meysman F."/>
            <person name="Nielsen L.P."/>
            <person name="Schramm A."/>
            <person name="Kjeldsen K.U."/>
        </authorList>
    </citation>
    <scope>NUCLEOTIDE SEQUENCE [LARGE SCALE GENOMIC DNA]</scope>
    <source>
        <strain evidence="1">A3</strain>
        <strain evidence="2">A5</strain>
    </source>
</reference>
<evidence type="ECO:0008006" key="5">
    <source>
        <dbReference type="Google" id="ProtNLM"/>
    </source>
</evidence>
<evidence type="ECO:0000313" key="4">
    <source>
        <dbReference type="Proteomes" id="UP000288892"/>
    </source>
</evidence>